<proteinExistence type="predicted"/>
<evidence type="ECO:0000313" key="2">
    <source>
        <dbReference type="Proteomes" id="UP001187734"/>
    </source>
</evidence>
<comment type="caution">
    <text evidence="1">The sequence shown here is derived from an EMBL/GenBank/DDBJ whole genome shotgun (WGS) entry which is preliminary data.</text>
</comment>
<keyword evidence="2" id="KW-1185">Reference proteome</keyword>
<sequence length="286" mass="31335">MSSSSHLNSEQAEVLAVVNDFHEYFSSPPPFTEGSRFTTPQGLITVPFPPEMGGLKTENFKDMYERVSGLLAKTQEAGPTGFKHQLAKPEAEVWVSGDIAAVLVGWSASMDGRGEFVHTVHLVTLHRLPEDDSSNGNPWRIVGSVDMNHLSPNIPAPPVETGSLSEITAPFEALLTHIKTQDWEAITPLLLPGAGATVWQDSQDPKTFLWPEFVKHLQAQTQGGSTIEKKLQGYEARRCADLGFVWAPFAIEVDGEEHAQGVSVCTFRLEDGKWLISGLQETTLTK</sequence>
<organism evidence="1 2">
    <name type="scientific">Fusarium torulosum</name>
    <dbReference type="NCBI Taxonomy" id="33205"/>
    <lineage>
        <taxon>Eukaryota</taxon>
        <taxon>Fungi</taxon>
        <taxon>Dikarya</taxon>
        <taxon>Ascomycota</taxon>
        <taxon>Pezizomycotina</taxon>
        <taxon>Sordariomycetes</taxon>
        <taxon>Hypocreomycetidae</taxon>
        <taxon>Hypocreales</taxon>
        <taxon>Nectriaceae</taxon>
        <taxon>Fusarium</taxon>
    </lineage>
</organism>
<protein>
    <recommendedName>
        <fullName evidence="3">SnoaL-like domain-containing protein</fullName>
    </recommendedName>
</protein>
<dbReference type="SUPFAM" id="SSF54427">
    <property type="entry name" value="NTF2-like"/>
    <property type="match status" value="1"/>
</dbReference>
<reference evidence="1" key="1">
    <citation type="submission" date="2018-03" db="EMBL/GenBank/DDBJ databases">
        <authorList>
            <person name="Guldener U."/>
        </authorList>
    </citation>
    <scope>NUCLEOTIDE SEQUENCE</scope>
</reference>
<dbReference type="AlphaFoldDB" id="A0AAE8M707"/>
<dbReference type="InterPro" id="IPR032710">
    <property type="entry name" value="NTF2-like_dom_sf"/>
</dbReference>
<evidence type="ECO:0008006" key="3">
    <source>
        <dbReference type="Google" id="ProtNLM"/>
    </source>
</evidence>
<name>A0AAE8M707_9HYPO</name>
<accession>A0AAE8M707</accession>
<gene>
    <name evidence="1" type="ORF">FTOL_04469</name>
</gene>
<evidence type="ECO:0000313" key="1">
    <source>
        <dbReference type="EMBL" id="SPJ74738.1"/>
    </source>
</evidence>
<dbReference type="Proteomes" id="UP001187734">
    <property type="component" value="Unassembled WGS sequence"/>
</dbReference>
<dbReference type="EMBL" id="ONZP01000134">
    <property type="protein sequence ID" value="SPJ74738.1"/>
    <property type="molecule type" value="Genomic_DNA"/>
</dbReference>